<protein>
    <submittedName>
        <fullName evidence="1">CLUMA_CG008178, isoform A</fullName>
    </submittedName>
</protein>
<organism evidence="1 2">
    <name type="scientific">Clunio marinus</name>
    <dbReference type="NCBI Taxonomy" id="568069"/>
    <lineage>
        <taxon>Eukaryota</taxon>
        <taxon>Metazoa</taxon>
        <taxon>Ecdysozoa</taxon>
        <taxon>Arthropoda</taxon>
        <taxon>Hexapoda</taxon>
        <taxon>Insecta</taxon>
        <taxon>Pterygota</taxon>
        <taxon>Neoptera</taxon>
        <taxon>Endopterygota</taxon>
        <taxon>Diptera</taxon>
        <taxon>Nematocera</taxon>
        <taxon>Chironomoidea</taxon>
        <taxon>Chironomidae</taxon>
        <taxon>Clunio</taxon>
    </lineage>
</organism>
<name>A0A1J1I6V3_9DIPT</name>
<dbReference type="AlphaFoldDB" id="A0A1J1I6V3"/>
<sequence length="133" mass="15495">MKLNADNLTSSHSHHITAATRKVMVKYENKKKLSESGFPFLNTLELSPKEHIDDRFCQNDKLINSLCYFWEYLTLGGHGSFPEIHNFIVEVELFSNENEMINLTVKIYVEISKCLRGVTRSRIQMFRLKQGIK</sequence>
<proteinExistence type="predicted"/>
<gene>
    <name evidence="1" type="ORF">CLUMA_CG008178</name>
</gene>
<keyword evidence="2" id="KW-1185">Reference proteome</keyword>
<evidence type="ECO:0000313" key="1">
    <source>
        <dbReference type="EMBL" id="CRK94678.1"/>
    </source>
</evidence>
<accession>A0A1J1I6V3</accession>
<reference evidence="1 2" key="1">
    <citation type="submission" date="2015-04" db="EMBL/GenBank/DDBJ databases">
        <authorList>
            <person name="Syromyatnikov M.Y."/>
            <person name="Popov V.N."/>
        </authorList>
    </citation>
    <scope>NUCLEOTIDE SEQUENCE [LARGE SCALE GENOMIC DNA]</scope>
</reference>
<evidence type="ECO:0000313" key="2">
    <source>
        <dbReference type="Proteomes" id="UP000183832"/>
    </source>
</evidence>
<dbReference type="EMBL" id="CVRI01000039">
    <property type="protein sequence ID" value="CRK94678.1"/>
    <property type="molecule type" value="Genomic_DNA"/>
</dbReference>
<dbReference type="Proteomes" id="UP000183832">
    <property type="component" value="Unassembled WGS sequence"/>
</dbReference>